<gene>
    <name evidence="2" type="ORF">M436DRAFT_82947</name>
</gene>
<keyword evidence="1" id="KW-0175">Coiled coil</keyword>
<reference evidence="2 3" key="1">
    <citation type="journal article" date="2014" name="BMC Genomics">
        <title>Genome sequencing of four Aureobasidium pullulans varieties: biotechnological potential, stress tolerance, and description of new species.</title>
        <authorList>
            <person name="Gostin Ar C."/>
            <person name="Ohm R.A."/>
            <person name="Kogej T."/>
            <person name="Sonjak S."/>
            <person name="Turk M."/>
            <person name="Zajc J."/>
            <person name="Zalar P."/>
            <person name="Grube M."/>
            <person name="Sun H."/>
            <person name="Han J."/>
            <person name="Sharma A."/>
            <person name="Chiniquy J."/>
            <person name="Ngan C.Y."/>
            <person name="Lipzen A."/>
            <person name="Barry K."/>
            <person name="Grigoriev I.V."/>
            <person name="Gunde-Cimerman N."/>
        </authorList>
    </citation>
    <scope>NUCLEOTIDE SEQUENCE [LARGE SCALE GENOMIC DNA]</scope>
    <source>
        <strain evidence="2 3">CBS 147.97</strain>
    </source>
</reference>
<dbReference type="AlphaFoldDB" id="A0A074WQR2"/>
<organism evidence="2 3">
    <name type="scientific">Aureobasidium namibiae CBS 147.97</name>
    <dbReference type="NCBI Taxonomy" id="1043004"/>
    <lineage>
        <taxon>Eukaryota</taxon>
        <taxon>Fungi</taxon>
        <taxon>Dikarya</taxon>
        <taxon>Ascomycota</taxon>
        <taxon>Pezizomycotina</taxon>
        <taxon>Dothideomycetes</taxon>
        <taxon>Dothideomycetidae</taxon>
        <taxon>Dothideales</taxon>
        <taxon>Saccotheciaceae</taxon>
        <taxon>Aureobasidium</taxon>
    </lineage>
</organism>
<proteinExistence type="predicted"/>
<keyword evidence="3" id="KW-1185">Reference proteome</keyword>
<sequence length="223" mass="26317">MDAEAAKEVLDLVQNQISSILIRKRQREEAALEHENEQLKLEQRQLQDENDQLKRENNLLKGDNRSLKDEDQHLKQRLTCSIQRCFQANQRLEKLKQSNKELDEEVLRLENDKKQRHEAWLDLNCAQRSLNEEAKRHAQTIKTLEEQVHKLNREKQSLQHRLEQVEQYEVACKKTVSKLKMKLSLALEDLSEFDSNLGNDTLLEVVRYINKEGDHSVIEIDSD</sequence>
<evidence type="ECO:0000313" key="3">
    <source>
        <dbReference type="Proteomes" id="UP000027730"/>
    </source>
</evidence>
<accession>A0A074WQR2</accession>
<dbReference type="GeneID" id="25417087"/>
<evidence type="ECO:0000313" key="2">
    <source>
        <dbReference type="EMBL" id="KEQ72037.1"/>
    </source>
</evidence>
<protein>
    <submittedName>
        <fullName evidence="2">Uncharacterized protein</fullName>
    </submittedName>
</protein>
<dbReference type="RefSeq" id="XP_013426403.1">
    <property type="nucleotide sequence ID" value="XM_013570949.1"/>
</dbReference>
<dbReference type="EMBL" id="KL584712">
    <property type="protein sequence ID" value="KEQ72037.1"/>
    <property type="molecule type" value="Genomic_DNA"/>
</dbReference>
<name>A0A074WQR2_9PEZI</name>
<feature type="coiled-coil region" evidence="1">
    <location>
        <begin position="22"/>
        <end position="168"/>
    </location>
</feature>
<dbReference type="HOGENOM" id="CLU_1239909_0_0_1"/>
<evidence type="ECO:0000256" key="1">
    <source>
        <dbReference type="SAM" id="Coils"/>
    </source>
</evidence>
<dbReference type="Proteomes" id="UP000027730">
    <property type="component" value="Unassembled WGS sequence"/>
</dbReference>